<reference evidence="1 2" key="1">
    <citation type="journal article" date="2024" name="Plant Biotechnol. J.">
        <title>Genome and CRISPR/Cas9 system of a widespread forest tree (Populus alba) in the world.</title>
        <authorList>
            <person name="Liu Y.J."/>
            <person name="Jiang P.F."/>
            <person name="Han X.M."/>
            <person name="Li X.Y."/>
            <person name="Wang H.M."/>
            <person name="Wang Y.J."/>
            <person name="Wang X.X."/>
            <person name="Zeng Q.Y."/>
        </authorList>
    </citation>
    <scope>NUCLEOTIDE SEQUENCE [LARGE SCALE GENOMIC DNA]</scope>
    <source>
        <strain evidence="2">cv. PAL-ZL1</strain>
    </source>
</reference>
<evidence type="ECO:0000313" key="1">
    <source>
        <dbReference type="EMBL" id="KAL3573296.1"/>
    </source>
</evidence>
<gene>
    <name evidence="1" type="ORF">D5086_027200</name>
</gene>
<accession>A0ACC4B4M7</accession>
<evidence type="ECO:0000313" key="2">
    <source>
        <dbReference type="Proteomes" id="UP000309997"/>
    </source>
</evidence>
<name>A0ACC4B4M7_POPAL</name>
<organism evidence="1 2">
    <name type="scientific">Populus alba</name>
    <name type="common">White poplar</name>
    <dbReference type="NCBI Taxonomy" id="43335"/>
    <lineage>
        <taxon>Eukaryota</taxon>
        <taxon>Viridiplantae</taxon>
        <taxon>Streptophyta</taxon>
        <taxon>Embryophyta</taxon>
        <taxon>Tracheophyta</taxon>
        <taxon>Spermatophyta</taxon>
        <taxon>Magnoliopsida</taxon>
        <taxon>eudicotyledons</taxon>
        <taxon>Gunneridae</taxon>
        <taxon>Pentapetalae</taxon>
        <taxon>rosids</taxon>
        <taxon>fabids</taxon>
        <taxon>Malpighiales</taxon>
        <taxon>Salicaceae</taxon>
        <taxon>Saliceae</taxon>
        <taxon>Populus</taxon>
    </lineage>
</organism>
<comment type="caution">
    <text evidence="1">The sequence shown here is derived from an EMBL/GenBank/DDBJ whole genome shotgun (WGS) entry which is preliminary data.</text>
</comment>
<dbReference type="Proteomes" id="UP000309997">
    <property type="component" value="Unassembled WGS sequence"/>
</dbReference>
<keyword evidence="2" id="KW-1185">Reference proteome</keyword>
<proteinExistence type="predicted"/>
<dbReference type="EMBL" id="RCHU02000014">
    <property type="protein sequence ID" value="KAL3573296.1"/>
    <property type="molecule type" value="Genomic_DNA"/>
</dbReference>
<sequence length="187" mass="22142">MGEQDAEIAGRWIRKVEKTMIQISIPEGLRVNYATQLLSDRAMTWWETFQLRRATETLTWSDFKIEFENQFYSKYHRKVKEQEFLTLRQGDMSVLEYERRFHDLSLFAPHYVPTEEHMIEKLRDGLRQDLRQGLIALRFKLVRELIEAAQALEACLGESQGGYQGISKKRDGDYFSGKPPHLKKRKK</sequence>
<protein>
    <submittedName>
        <fullName evidence="1">Uncharacterized protein</fullName>
    </submittedName>
</protein>